<feature type="chain" id="PRO_5035728864" description="Secreted RxLR effector peptide protein" evidence="2">
    <location>
        <begin position="26"/>
        <end position="132"/>
    </location>
</feature>
<gene>
    <name evidence="3" type="ORF">GN958_ATG07368</name>
</gene>
<dbReference type="Proteomes" id="UP000704712">
    <property type="component" value="Unassembled WGS sequence"/>
</dbReference>
<feature type="signal peptide" evidence="2">
    <location>
        <begin position="1"/>
        <end position="25"/>
    </location>
</feature>
<name>A0A8S9UWP4_PHYIN</name>
<evidence type="ECO:0008006" key="5">
    <source>
        <dbReference type="Google" id="ProtNLM"/>
    </source>
</evidence>
<dbReference type="AlphaFoldDB" id="A0A8S9UWP4"/>
<accession>A0A8S9UWP4</accession>
<evidence type="ECO:0000313" key="3">
    <source>
        <dbReference type="EMBL" id="KAF4143409.1"/>
    </source>
</evidence>
<evidence type="ECO:0000256" key="1">
    <source>
        <dbReference type="SAM" id="MobiDB-lite"/>
    </source>
</evidence>
<organism evidence="3 4">
    <name type="scientific">Phytophthora infestans</name>
    <name type="common">Potato late blight agent</name>
    <name type="synonym">Botrytis infestans</name>
    <dbReference type="NCBI Taxonomy" id="4787"/>
    <lineage>
        <taxon>Eukaryota</taxon>
        <taxon>Sar</taxon>
        <taxon>Stramenopiles</taxon>
        <taxon>Oomycota</taxon>
        <taxon>Peronosporomycetes</taxon>
        <taxon>Peronosporales</taxon>
        <taxon>Peronosporaceae</taxon>
        <taxon>Phytophthora</taxon>
    </lineage>
</organism>
<proteinExistence type="predicted"/>
<feature type="compositionally biased region" description="Polar residues" evidence="1">
    <location>
        <begin position="36"/>
        <end position="45"/>
    </location>
</feature>
<feature type="compositionally biased region" description="Low complexity" evidence="1">
    <location>
        <begin position="74"/>
        <end position="86"/>
    </location>
</feature>
<keyword evidence="2" id="KW-0732">Signal</keyword>
<protein>
    <recommendedName>
        <fullName evidence="5">Secreted RxLR effector peptide protein</fullName>
    </recommendedName>
</protein>
<reference evidence="3" key="1">
    <citation type="submission" date="2020-03" db="EMBL/GenBank/DDBJ databases">
        <title>Hybrid Assembly of Korean Phytophthora infestans isolates.</title>
        <authorList>
            <person name="Prokchorchik M."/>
            <person name="Lee Y."/>
            <person name="Seo J."/>
            <person name="Cho J.-H."/>
            <person name="Park Y.-E."/>
            <person name="Jang D.-C."/>
            <person name="Im J.-S."/>
            <person name="Choi J.-G."/>
            <person name="Park H.-J."/>
            <person name="Lee G.-B."/>
            <person name="Lee Y.-G."/>
            <person name="Hong S.-Y."/>
            <person name="Cho K."/>
            <person name="Sohn K.H."/>
        </authorList>
    </citation>
    <scope>NUCLEOTIDE SEQUENCE</scope>
    <source>
        <strain evidence="3">KR_2_A2</strain>
    </source>
</reference>
<evidence type="ECO:0000313" key="4">
    <source>
        <dbReference type="Proteomes" id="UP000704712"/>
    </source>
</evidence>
<feature type="compositionally biased region" description="Basic and acidic residues" evidence="1">
    <location>
        <begin position="55"/>
        <end position="67"/>
    </location>
</feature>
<comment type="caution">
    <text evidence="3">The sequence shown here is derived from an EMBL/GenBank/DDBJ whole genome shotgun (WGS) entry which is preliminary data.</text>
</comment>
<sequence>MVKIRTGTVVSVVALLGFALSITGADDSWGGMAQYAANSHEQQPTDAPVILEGTGSKESEDDQKPADNDDDTTDAPSNSWSPASSNEDSDNDTPDAPRESRKVKAQVKTRMETRTDHQSQLILVEIHGSKNL</sequence>
<evidence type="ECO:0000256" key="2">
    <source>
        <dbReference type="SAM" id="SignalP"/>
    </source>
</evidence>
<feature type="region of interest" description="Disordered" evidence="1">
    <location>
        <begin position="27"/>
        <end position="118"/>
    </location>
</feature>
<dbReference type="EMBL" id="JAACNO010001017">
    <property type="protein sequence ID" value="KAF4143409.1"/>
    <property type="molecule type" value="Genomic_DNA"/>
</dbReference>